<name>A0ABW2TU78_9PSEU</name>
<organism evidence="1 2">
    <name type="scientific">Actinokineospora soli</name>
    <dbReference type="NCBI Taxonomy" id="1048753"/>
    <lineage>
        <taxon>Bacteria</taxon>
        <taxon>Bacillati</taxon>
        <taxon>Actinomycetota</taxon>
        <taxon>Actinomycetes</taxon>
        <taxon>Pseudonocardiales</taxon>
        <taxon>Pseudonocardiaceae</taxon>
        <taxon>Actinokineospora</taxon>
    </lineage>
</organism>
<protein>
    <submittedName>
        <fullName evidence="1">Uncharacterized protein</fullName>
    </submittedName>
</protein>
<gene>
    <name evidence="1" type="ORF">ACFQV2_31485</name>
</gene>
<reference evidence="2" key="1">
    <citation type="journal article" date="2019" name="Int. J. Syst. Evol. Microbiol.">
        <title>The Global Catalogue of Microorganisms (GCM) 10K type strain sequencing project: providing services to taxonomists for standard genome sequencing and annotation.</title>
        <authorList>
            <consortium name="The Broad Institute Genomics Platform"/>
            <consortium name="The Broad Institute Genome Sequencing Center for Infectious Disease"/>
            <person name="Wu L."/>
            <person name="Ma J."/>
        </authorList>
    </citation>
    <scope>NUCLEOTIDE SEQUENCE [LARGE SCALE GENOMIC DNA]</scope>
    <source>
        <strain evidence="2">JCM 17695</strain>
    </source>
</reference>
<sequence length="130" mass="13751">MIASGAAKFRSPAARRLGPFACLRRLTTRVLGAEFGDGRLLKPSRDPLRLLGETSKISSSVAGRGLEFAQIRQPGSEELLLVGKVIDRALGCLDLTLQSGKGSLGVVCRTRDLGDRAGRVIPLPVAEAAK</sequence>
<dbReference type="EMBL" id="JBHTEY010000004">
    <property type="protein sequence ID" value="MFC7617274.1"/>
    <property type="molecule type" value="Genomic_DNA"/>
</dbReference>
<evidence type="ECO:0000313" key="1">
    <source>
        <dbReference type="EMBL" id="MFC7617274.1"/>
    </source>
</evidence>
<evidence type="ECO:0000313" key="2">
    <source>
        <dbReference type="Proteomes" id="UP001596512"/>
    </source>
</evidence>
<dbReference type="Proteomes" id="UP001596512">
    <property type="component" value="Unassembled WGS sequence"/>
</dbReference>
<comment type="caution">
    <text evidence="1">The sequence shown here is derived from an EMBL/GenBank/DDBJ whole genome shotgun (WGS) entry which is preliminary data.</text>
</comment>
<keyword evidence="2" id="KW-1185">Reference proteome</keyword>
<accession>A0ABW2TU78</accession>
<proteinExistence type="predicted"/>